<protein>
    <recommendedName>
        <fullName evidence="3">SnoaL-like domain-containing protein</fullName>
    </recommendedName>
</protein>
<gene>
    <name evidence="1" type="ORF">E5222_02930</name>
</gene>
<evidence type="ECO:0008006" key="3">
    <source>
        <dbReference type="Google" id="ProtNLM"/>
    </source>
</evidence>
<comment type="caution">
    <text evidence="1">The sequence shown here is derived from an EMBL/GenBank/DDBJ whole genome shotgun (WGS) entry which is preliminary data.</text>
</comment>
<dbReference type="AlphaFoldDB" id="A0A4T3F8T9"/>
<dbReference type="OrthoDB" id="8364121at2"/>
<evidence type="ECO:0000313" key="1">
    <source>
        <dbReference type="EMBL" id="TIX51430.1"/>
    </source>
</evidence>
<dbReference type="Gene3D" id="3.10.450.50">
    <property type="match status" value="1"/>
</dbReference>
<evidence type="ECO:0000313" key="2">
    <source>
        <dbReference type="Proteomes" id="UP000309389"/>
    </source>
</evidence>
<dbReference type="InterPro" id="IPR032710">
    <property type="entry name" value="NTF2-like_dom_sf"/>
</dbReference>
<dbReference type="SUPFAM" id="SSF54427">
    <property type="entry name" value="NTF2-like"/>
    <property type="match status" value="1"/>
</dbReference>
<sequence>MTQADVLQLNSELALRLADYWHEIDFNGGAGASAYYTEDAEFHGQFASYIGRDKIQQFYDWRRERGERLSVHAFTNFRAWFTGPDSAEATNFLFLYARDGVRPQPSHVPVTISLATDRFVRGGNGEWLCTYRRFEHLFESDTPITNPNLDNANG</sequence>
<proteinExistence type="predicted"/>
<keyword evidence="2" id="KW-1185">Reference proteome</keyword>
<dbReference type="Proteomes" id="UP000309389">
    <property type="component" value="Unassembled WGS sequence"/>
</dbReference>
<reference evidence="1 2" key="1">
    <citation type="submission" date="2019-04" db="EMBL/GenBank/DDBJ databases">
        <title>Altererythrobacter aquimixticola sp. nov., isolated from sediment of junction between the ocean and a freshwater spring.</title>
        <authorList>
            <person name="Yoon J.-H."/>
        </authorList>
    </citation>
    <scope>NUCLEOTIDE SEQUENCE [LARGE SCALE GENOMIC DNA]</scope>
    <source>
        <strain evidence="1 2">SSKS-13</strain>
    </source>
</reference>
<name>A0A4T3F8T9_9SPHN</name>
<dbReference type="EMBL" id="SSHH01000001">
    <property type="protein sequence ID" value="TIX51430.1"/>
    <property type="molecule type" value="Genomic_DNA"/>
</dbReference>
<organism evidence="1 2">
    <name type="scientific">Alteraurantiacibacter aquimixticola</name>
    <dbReference type="NCBI Taxonomy" id="2489173"/>
    <lineage>
        <taxon>Bacteria</taxon>
        <taxon>Pseudomonadati</taxon>
        <taxon>Pseudomonadota</taxon>
        <taxon>Alphaproteobacteria</taxon>
        <taxon>Sphingomonadales</taxon>
        <taxon>Erythrobacteraceae</taxon>
        <taxon>Alteraurantiacibacter</taxon>
    </lineage>
</organism>
<accession>A0A4T3F8T9</accession>
<dbReference type="RefSeq" id="WP_136692215.1">
    <property type="nucleotide sequence ID" value="NZ_SSHH01000001.1"/>
</dbReference>